<dbReference type="Proteomes" id="UP000614200">
    <property type="component" value="Unassembled WGS sequence"/>
</dbReference>
<sequence>MQLKYIMELIQADVVAHKCGIEYDVQTAFGSDLMSDVLAYVEEDTLLITGLTNQQVIRTAEMLDLKAILFVRGKVPCSDVIRLAEEKQIVLMTTKHTLFSVSGILYQNGLCGIKL</sequence>
<organism evidence="2 3">
    <name type="scientific">Fusibacter ferrireducens</name>
    <dbReference type="NCBI Taxonomy" id="2785058"/>
    <lineage>
        <taxon>Bacteria</taxon>
        <taxon>Bacillati</taxon>
        <taxon>Bacillota</taxon>
        <taxon>Clostridia</taxon>
        <taxon>Eubacteriales</taxon>
        <taxon>Eubacteriales Family XII. Incertae Sedis</taxon>
        <taxon>Fusibacter</taxon>
    </lineage>
</organism>
<protein>
    <recommendedName>
        <fullName evidence="1">DRTGG domain-containing protein</fullName>
    </recommendedName>
</protein>
<dbReference type="Gene3D" id="3.40.1390.20">
    <property type="entry name" value="HprK N-terminal domain-like"/>
    <property type="match status" value="1"/>
</dbReference>
<reference evidence="2 3" key="1">
    <citation type="submission" date="2020-11" db="EMBL/GenBank/DDBJ databases">
        <title>Fusibacter basophilias sp. nov.</title>
        <authorList>
            <person name="Qiu D."/>
        </authorList>
    </citation>
    <scope>NUCLEOTIDE SEQUENCE [LARGE SCALE GENOMIC DNA]</scope>
    <source>
        <strain evidence="2 3">Q10-2</strain>
    </source>
</reference>
<proteinExistence type="predicted"/>
<evidence type="ECO:0000259" key="1">
    <source>
        <dbReference type="Pfam" id="PF07085"/>
    </source>
</evidence>
<gene>
    <name evidence="2" type="ORF">ISU02_19950</name>
</gene>
<evidence type="ECO:0000313" key="2">
    <source>
        <dbReference type="EMBL" id="MBF4695374.1"/>
    </source>
</evidence>
<evidence type="ECO:0000313" key="3">
    <source>
        <dbReference type="Proteomes" id="UP000614200"/>
    </source>
</evidence>
<dbReference type="Pfam" id="PF07085">
    <property type="entry name" value="DRTGG"/>
    <property type="match status" value="1"/>
</dbReference>
<feature type="domain" description="DRTGG" evidence="1">
    <location>
        <begin position="6"/>
        <end position="105"/>
    </location>
</feature>
<dbReference type="EMBL" id="JADKNH010000015">
    <property type="protein sequence ID" value="MBF4695374.1"/>
    <property type="molecule type" value="Genomic_DNA"/>
</dbReference>
<comment type="caution">
    <text evidence="2">The sequence shown here is derived from an EMBL/GenBank/DDBJ whole genome shotgun (WGS) entry which is preliminary data.</text>
</comment>
<keyword evidence="3" id="KW-1185">Reference proteome</keyword>
<dbReference type="SUPFAM" id="SSF75138">
    <property type="entry name" value="HprK N-terminal domain-like"/>
    <property type="match status" value="1"/>
</dbReference>
<dbReference type="RefSeq" id="WP_194703611.1">
    <property type="nucleotide sequence ID" value="NZ_JADKNH010000015.1"/>
</dbReference>
<dbReference type="InterPro" id="IPR010766">
    <property type="entry name" value="DRTGG"/>
</dbReference>
<name>A0ABS0A0F9_9FIRM</name>
<accession>A0ABS0A0F9</accession>
<dbReference type="InterPro" id="IPR028979">
    <property type="entry name" value="Ser_kin/Pase_Hpr-like_N_sf"/>
</dbReference>